<feature type="region of interest" description="Disordered" evidence="4">
    <location>
        <begin position="628"/>
        <end position="661"/>
    </location>
</feature>
<dbReference type="InterPro" id="IPR003108">
    <property type="entry name" value="GAR_dom"/>
</dbReference>
<comment type="caution">
    <text evidence="6">The sequence shown here is derived from an EMBL/GenBank/DDBJ whole genome shotgun (WGS) entry which is preliminary data.</text>
</comment>
<dbReference type="Gene3D" id="3.30.920.20">
    <property type="entry name" value="Gas2-like domain"/>
    <property type="match status" value="1"/>
</dbReference>
<evidence type="ECO:0000256" key="4">
    <source>
        <dbReference type="SAM" id="MobiDB-lite"/>
    </source>
</evidence>
<feature type="compositionally biased region" description="Polar residues" evidence="4">
    <location>
        <begin position="507"/>
        <end position="534"/>
    </location>
</feature>
<feature type="compositionally biased region" description="Basic and acidic residues" evidence="4">
    <location>
        <begin position="1038"/>
        <end position="1051"/>
    </location>
</feature>
<keyword evidence="7" id="KW-1185">Reference proteome</keyword>
<feature type="region of interest" description="Disordered" evidence="4">
    <location>
        <begin position="1"/>
        <end position="40"/>
    </location>
</feature>
<feature type="compositionally biased region" description="Low complexity" evidence="4">
    <location>
        <begin position="728"/>
        <end position="749"/>
    </location>
</feature>
<feature type="compositionally biased region" description="Polar residues" evidence="4">
    <location>
        <begin position="461"/>
        <end position="471"/>
    </location>
</feature>
<dbReference type="AlphaFoldDB" id="A0A9P7YD80"/>
<proteinExistence type="predicted"/>
<dbReference type="InterPro" id="IPR036534">
    <property type="entry name" value="GAR_dom_sf"/>
</dbReference>
<feature type="region of interest" description="Disordered" evidence="4">
    <location>
        <begin position="376"/>
        <end position="483"/>
    </location>
</feature>
<dbReference type="GO" id="GO:0005856">
    <property type="term" value="C:cytoskeleton"/>
    <property type="evidence" value="ECO:0007669"/>
    <property type="project" value="UniProtKB-SubCell"/>
</dbReference>
<gene>
    <name evidence="6" type="ORF">BJ875DRAFT_506755</name>
</gene>
<name>A0A9P7YD80_9HELO</name>
<feature type="region of interest" description="Disordered" evidence="4">
    <location>
        <begin position="925"/>
        <end position="1098"/>
    </location>
</feature>
<dbReference type="Pfam" id="PF02187">
    <property type="entry name" value="GAS2"/>
    <property type="match status" value="1"/>
</dbReference>
<feature type="compositionally biased region" description="Polar residues" evidence="4">
    <location>
        <begin position="549"/>
        <end position="567"/>
    </location>
</feature>
<evidence type="ECO:0000256" key="2">
    <source>
        <dbReference type="ARBA" id="ARBA00022490"/>
    </source>
</evidence>
<feature type="region of interest" description="Disordered" evidence="4">
    <location>
        <begin position="690"/>
        <end position="749"/>
    </location>
</feature>
<evidence type="ECO:0000313" key="7">
    <source>
        <dbReference type="Proteomes" id="UP000824998"/>
    </source>
</evidence>
<dbReference type="GO" id="GO:0008017">
    <property type="term" value="F:microtubule binding"/>
    <property type="evidence" value="ECO:0007669"/>
    <property type="project" value="InterPro"/>
</dbReference>
<keyword evidence="3" id="KW-0206">Cytoskeleton</keyword>
<evidence type="ECO:0000256" key="1">
    <source>
        <dbReference type="ARBA" id="ARBA00004245"/>
    </source>
</evidence>
<evidence type="ECO:0000256" key="3">
    <source>
        <dbReference type="ARBA" id="ARBA00023212"/>
    </source>
</evidence>
<feature type="compositionally biased region" description="Polar residues" evidence="4">
    <location>
        <begin position="814"/>
        <end position="830"/>
    </location>
</feature>
<sequence length="1098" mass="120604">MDQAPRPLLRSQAVPKLQPHRTHTRDVSRSPTRERGNLSDDILADLSPATTLEAFTNPSGKLKASVENATQSERAFGIRATWASKKIQEWLDELSNWAWPTDGGSQGFEMPPMMRRKTTEDSLEPMGMMDSPGASSIGVEYMGSLPIDTFDHYEVRVEEITEDMEDLDVEDIKRQVLDTHFSPRSRPSSSASGSPMPSVFASYTKMDDLTAIVTATVLHALPNLSNLLRLMDVWKVRLAVLSKVPPLLSALDEIETALEAGWHALGKSSSDGTHGVGSAPLELSRASFDNMRHGLQDKVAVLGRDLDFMLDTLEGRNETLPDIWLDRMEAIEHNYGEWVVHGDRKIREVEWAKMMNARKEAADTWRLEEAREVEEARLREETETAQRARAQPVSSDGQNVQSQVLSGSDGSQELGATERPKTRSLLTSSLFDEDRDGSPPISRLITRSPKSPPQAPRFGHTVSNMLRRTSSPPKPSQDVFPPVRSSISPVTNARMFALHIDRFGNAEPSNSSWPTERRPATSSGVTEPHAQSSMRGDWGPVYFYKAQSPKSIGSTSENSHASVTSGRTSKRHSRNVSTVSGYPSLVPTPETGSTATVEYFQPALQPVTTQSLAHEGNRQEAIDVAPATMPESSTVTTNSANVTSTTCLPDESDPAPQLAPHYPSNVLREIAEPNPNDLTSEYHNAVDKGSTELEERASTPSAIKIPRNPSGSPPSVSIAPSRRQTLHSPTSPTFSLSSEPSESSASSLADAPAFENVNIQQKAAPLSSPKKQSEDQLQQQISSLLESIPARIHLTSEPAVAATNTLRPKKTRRSVTPSFRSQSSLSNRVSTPSFLLSPAYSKTASRPRPQSVHPEIKLYHLSRSADEAPIKLFVRLVGENGERVMVRVGGGWADLGEYLKEYASHHGRRSTVEDKIEIQDLPPRIVSNSSTTSNSTIRGSEYGRSSPMPNFRPATAFDRPASSLNVRKTRKSIGERVIGQRHNVRSPSTPLPMLNRRSLGDSPPPHSTTTTARSSSRLSWAEDDSSLGLAGPKGKKVAISEKDQEWVESMKKKVKQASAEKDRERERGRRIKEKARGESFGEMDKVGGTKRLFRKGPN</sequence>
<feature type="compositionally biased region" description="Basic and acidic residues" evidence="4">
    <location>
        <begin position="376"/>
        <end position="386"/>
    </location>
</feature>
<accession>A0A9P7YD80</accession>
<dbReference type="EMBL" id="MU251611">
    <property type="protein sequence ID" value="KAG9231307.1"/>
    <property type="molecule type" value="Genomic_DNA"/>
</dbReference>
<feature type="compositionally biased region" description="Basic and acidic residues" evidence="4">
    <location>
        <begin position="1074"/>
        <end position="1087"/>
    </location>
</feature>
<feature type="compositionally biased region" description="Polar residues" evidence="4">
    <location>
        <begin position="392"/>
        <end position="411"/>
    </location>
</feature>
<protein>
    <recommendedName>
        <fullName evidence="5">GAR domain-containing protein</fullName>
    </recommendedName>
</protein>
<feature type="region of interest" description="Disordered" evidence="4">
    <location>
        <begin position="504"/>
        <end position="537"/>
    </location>
</feature>
<dbReference type="Proteomes" id="UP000824998">
    <property type="component" value="Unassembled WGS sequence"/>
</dbReference>
<feature type="compositionally biased region" description="Basic and acidic residues" evidence="4">
    <location>
        <begin position="24"/>
        <end position="38"/>
    </location>
</feature>
<feature type="compositionally biased region" description="Basic and acidic residues" evidence="4">
    <location>
        <begin position="1058"/>
        <end position="1067"/>
    </location>
</feature>
<feature type="compositionally biased region" description="Low complexity" evidence="4">
    <location>
        <begin position="632"/>
        <end position="646"/>
    </location>
</feature>
<reference evidence="6" key="1">
    <citation type="journal article" date="2021" name="IMA Fungus">
        <title>Genomic characterization of three marine fungi, including Emericellopsis atlantica sp. nov. with signatures of a generalist lifestyle and marine biomass degradation.</title>
        <authorList>
            <person name="Hagestad O.C."/>
            <person name="Hou L."/>
            <person name="Andersen J.H."/>
            <person name="Hansen E.H."/>
            <person name="Altermark B."/>
            <person name="Li C."/>
            <person name="Kuhnert E."/>
            <person name="Cox R.J."/>
            <person name="Crous P.W."/>
            <person name="Spatafora J.W."/>
            <person name="Lail K."/>
            <person name="Amirebrahimi M."/>
            <person name="Lipzen A."/>
            <person name="Pangilinan J."/>
            <person name="Andreopoulos W."/>
            <person name="Hayes R.D."/>
            <person name="Ng V."/>
            <person name="Grigoriev I.V."/>
            <person name="Jackson S.A."/>
            <person name="Sutton T.D.S."/>
            <person name="Dobson A.D.W."/>
            <person name="Rama T."/>
        </authorList>
    </citation>
    <scope>NUCLEOTIDE SEQUENCE</scope>
    <source>
        <strain evidence="6">TRa018bII</strain>
    </source>
</reference>
<feature type="domain" description="GAR" evidence="5">
    <location>
        <begin position="831"/>
        <end position="906"/>
    </location>
</feature>
<dbReference type="OrthoDB" id="5409589at2759"/>
<organism evidence="6 7">
    <name type="scientific">Amylocarpus encephaloides</name>
    <dbReference type="NCBI Taxonomy" id="45428"/>
    <lineage>
        <taxon>Eukaryota</taxon>
        <taxon>Fungi</taxon>
        <taxon>Dikarya</taxon>
        <taxon>Ascomycota</taxon>
        <taxon>Pezizomycotina</taxon>
        <taxon>Leotiomycetes</taxon>
        <taxon>Helotiales</taxon>
        <taxon>Helotiales incertae sedis</taxon>
        <taxon>Amylocarpus</taxon>
    </lineage>
</organism>
<feature type="compositionally biased region" description="Low complexity" evidence="4">
    <location>
        <begin position="1007"/>
        <end position="1019"/>
    </location>
</feature>
<keyword evidence="2" id="KW-0963">Cytoplasm</keyword>
<evidence type="ECO:0000313" key="6">
    <source>
        <dbReference type="EMBL" id="KAG9231307.1"/>
    </source>
</evidence>
<evidence type="ECO:0000259" key="5">
    <source>
        <dbReference type="PROSITE" id="PS51460"/>
    </source>
</evidence>
<comment type="subcellular location">
    <subcellularLocation>
        <location evidence="1">Cytoplasm</location>
        <location evidence="1">Cytoskeleton</location>
    </subcellularLocation>
</comment>
<feature type="compositionally biased region" description="Low complexity" evidence="4">
    <location>
        <begin position="927"/>
        <end position="936"/>
    </location>
</feature>
<feature type="region of interest" description="Disordered" evidence="4">
    <location>
        <begin position="799"/>
        <end position="830"/>
    </location>
</feature>
<dbReference type="PROSITE" id="PS51460">
    <property type="entry name" value="GAR"/>
    <property type="match status" value="1"/>
</dbReference>
<feature type="region of interest" description="Disordered" evidence="4">
    <location>
        <begin position="549"/>
        <end position="589"/>
    </location>
</feature>
<dbReference type="SUPFAM" id="SSF143575">
    <property type="entry name" value="GAS2 domain-like"/>
    <property type="match status" value="1"/>
</dbReference>